<evidence type="ECO:0000313" key="1">
    <source>
        <dbReference type="EMBL" id="VAW15474.1"/>
    </source>
</evidence>
<gene>
    <name evidence="1" type="ORF">MNBD_ALPHA12-1005</name>
</gene>
<dbReference type="EMBL" id="UOEO01000033">
    <property type="protein sequence ID" value="VAW15474.1"/>
    <property type="molecule type" value="Genomic_DNA"/>
</dbReference>
<organism evidence="1">
    <name type="scientific">hydrothermal vent metagenome</name>
    <dbReference type="NCBI Taxonomy" id="652676"/>
    <lineage>
        <taxon>unclassified sequences</taxon>
        <taxon>metagenomes</taxon>
        <taxon>ecological metagenomes</taxon>
    </lineage>
</organism>
<proteinExistence type="predicted"/>
<reference evidence="1" key="1">
    <citation type="submission" date="2018-06" db="EMBL/GenBank/DDBJ databases">
        <authorList>
            <person name="Zhirakovskaya E."/>
        </authorList>
    </citation>
    <scope>NUCLEOTIDE SEQUENCE</scope>
</reference>
<protein>
    <submittedName>
        <fullName evidence="1">Uncharacterized protein</fullName>
    </submittedName>
</protein>
<sequence length="29" mass="3668">MLCRARKPEHHVWQLIFMLARNSREIIYR</sequence>
<name>A0A3B0U3W1_9ZZZZ</name>
<accession>A0A3B0U3W1</accession>
<dbReference type="AlphaFoldDB" id="A0A3B0U3W1"/>